<dbReference type="Proteomes" id="UP000287651">
    <property type="component" value="Unassembled WGS sequence"/>
</dbReference>
<dbReference type="AlphaFoldDB" id="A0A426XDT1"/>
<evidence type="ECO:0000256" key="1">
    <source>
        <dbReference type="SAM" id="MobiDB-lite"/>
    </source>
</evidence>
<feature type="region of interest" description="Disordered" evidence="1">
    <location>
        <begin position="79"/>
        <end position="140"/>
    </location>
</feature>
<sequence length="162" mass="18150">MVPQRRVFRVCTSNLASDESVGYQHIGGAVYHRGRILSASTSASRGRDLIIQRYDRSDWRVGLLQCSHPLKGARQVRGQGRVVERDEKATMSPEGLNNPKAKRRLERKIPCSHGGRRKRGRVGGEYRGKLQVPRQDGRAEAKELHKTDVDGLLIKIAESQGL</sequence>
<evidence type="ECO:0000313" key="3">
    <source>
        <dbReference type="Proteomes" id="UP000287651"/>
    </source>
</evidence>
<evidence type="ECO:0000313" key="2">
    <source>
        <dbReference type="EMBL" id="RRT37625.1"/>
    </source>
</evidence>
<comment type="caution">
    <text evidence="2">The sequence shown here is derived from an EMBL/GenBank/DDBJ whole genome shotgun (WGS) entry which is preliminary data.</text>
</comment>
<dbReference type="EMBL" id="AMZH03022075">
    <property type="protein sequence ID" value="RRT37625.1"/>
    <property type="molecule type" value="Genomic_DNA"/>
</dbReference>
<proteinExistence type="predicted"/>
<organism evidence="2 3">
    <name type="scientific">Ensete ventricosum</name>
    <name type="common">Abyssinian banana</name>
    <name type="synonym">Musa ensete</name>
    <dbReference type="NCBI Taxonomy" id="4639"/>
    <lineage>
        <taxon>Eukaryota</taxon>
        <taxon>Viridiplantae</taxon>
        <taxon>Streptophyta</taxon>
        <taxon>Embryophyta</taxon>
        <taxon>Tracheophyta</taxon>
        <taxon>Spermatophyta</taxon>
        <taxon>Magnoliopsida</taxon>
        <taxon>Liliopsida</taxon>
        <taxon>Zingiberales</taxon>
        <taxon>Musaceae</taxon>
        <taxon>Ensete</taxon>
    </lineage>
</organism>
<name>A0A426XDT1_ENSVE</name>
<accession>A0A426XDT1</accession>
<reference evidence="2 3" key="1">
    <citation type="journal article" date="2014" name="Agronomy (Basel)">
        <title>A Draft Genome Sequence for Ensete ventricosum, the Drought-Tolerant Tree Against Hunger.</title>
        <authorList>
            <person name="Harrison J."/>
            <person name="Moore K.A."/>
            <person name="Paszkiewicz K."/>
            <person name="Jones T."/>
            <person name="Grant M."/>
            <person name="Ambacheew D."/>
            <person name="Muzemil S."/>
            <person name="Studholme D.J."/>
        </authorList>
    </citation>
    <scope>NUCLEOTIDE SEQUENCE [LARGE SCALE GENOMIC DNA]</scope>
</reference>
<gene>
    <name evidence="2" type="ORF">B296_00038654</name>
</gene>
<protein>
    <submittedName>
        <fullName evidence="2">Uncharacterized protein</fullName>
    </submittedName>
</protein>